<name>A0A1M5E591_9FLAO</name>
<dbReference type="OrthoDB" id="1246706at2"/>
<evidence type="ECO:0000313" key="2">
    <source>
        <dbReference type="Proteomes" id="UP000184147"/>
    </source>
</evidence>
<organism evidence="1 2">
    <name type="scientific">Flavobacterium fontis</name>
    <dbReference type="NCBI Taxonomy" id="1124188"/>
    <lineage>
        <taxon>Bacteria</taxon>
        <taxon>Pseudomonadati</taxon>
        <taxon>Bacteroidota</taxon>
        <taxon>Flavobacteriia</taxon>
        <taxon>Flavobacteriales</taxon>
        <taxon>Flavobacteriaceae</taxon>
        <taxon>Flavobacterium</taxon>
    </lineage>
</organism>
<proteinExistence type="predicted"/>
<evidence type="ECO:0000313" key="1">
    <source>
        <dbReference type="EMBL" id="SHF74403.1"/>
    </source>
</evidence>
<keyword evidence="2" id="KW-1185">Reference proteome</keyword>
<dbReference type="Proteomes" id="UP000184147">
    <property type="component" value="Unassembled WGS sequence"/>
</dbReference>
<gene>
    <name evidence="1" type="ORF">SAMN05444377_11770</name>
</gene>
<dbReference type="RefSeq" id="WP_073365048.1">
    <property type="nucleotide sequence ID" value="NZ_FQVQ01000017.1"/>
</dbReference>
<sequence length="267" mass="31066">MNIKLILLLTLILTFAACNDKRKKSVEDSVHPSDTTCIKEISQAKTDLKNNKLVYCNYVGNIVWQALRAENEMKSLLKQNGIEYQNESSPCVIQDNRNYHCYCEFMQEKINEKFGDKFTDSLLYIADSLWIMKNRDRVFDCGSESSCWDKPAMFPGDSTYDQTNHSGLQKAFETLVKYPADYRLKKGENAMAMLQVYIDIDENGKAKVTDTQFVFWDDKTKEKDYNKKYWDYFKSIAIPLIEKTTWTPAKIKSIGVKSKNDIFIYLK</sequence>
<accession>A0A1M5E591</accession>
<dbReference type="EMBL" id="FQVQ01000017">
    <property type="protein sequence ID" value="SHF74403.1"/>
    <property type="molecule type" value="Genomic_DNA"/>
</dbReference>
<protein>
    <submittedName>
        <fullName evidence="1">Uncharacterized protein</fullName>
    </submittedName>
</protein>
<reference evidence="1 2" key="1">
    <citation type="submission" date="2016-11" db="EMBL/GenBank/DDBJ databases">
        <authorList>
            <person name="Jaros S."/>
            <person name="Januszkiewicz K."/>
            <person name="Wedrychowicz H."/>
        </authorList>
    </citation>
    <scope>NUCLEOTIDE SEQUENCE [LARGE SCALE GENOMIC DNA]</scope>
    <source>
        <strain evidence="1 2">DSM 25660</strain>
    </source>
</reference>
<dbReference type="PROSITE" id="PS51257">
    <property type="entry name" value="PROKAR_LIPOPROTEIN"/>
    <property type="match status" value="1"/>
</dbReference>
<dbReference type="AlphaFoldDB" id="A0A1M5E591"/>
<dbReference type="STRING" id="1124188.SAMN05444377_11770"/>